<sequence length="98" mass="10456">ALGALLLEQGHIAEAARAYEADLGLTDEVIRSNRHPNNVWALVGLHRCYELLGDTARARMIKPALDVALSRADPQVRSSCFCSRPLDAAAPAPSCCSG</sequence>
<dbReference type="Proteomes" id="UP000191039">
    <property type="component" value="Unassembled WGS sequence"/>
</dbReference>
<dbReference type="RefSeq" id="WP_411551086.1">
    <property type="nucleotide sequence ID" value="NZ_MIJD01000186.1"/>
</dbReference>
<accession>A0A1T3WFF5</accession>
<feature type="non-terminal residue" evidence="1">
    <location>
        <position position="1"/>
    </location>
</feature>
<dbReference type="AlphaFoldDB" id="A0A1T3WFF5"/>
<reference evidence="1 2" key="1">
    <citation type="submission" date="2016-09" db="EMBL/GenBank/DDBJ databases">
        <title>genome sequences of unsequenced Mycobacteria.</title>
        <authorList>
            <person name="Greninger A.L."/>
            <person name="Jerome K.R."/>
            <person name="Mcnair B."/>
            <person name="Wallis C."/>
            <person name="Fang F."/>
        </authorList>
    </citation>
    <scope>NUCLEOTIDE SEQUENCE [LARGE SCALE GENOMIC DNA]</scope>
    <source>
        <strain evidence="1 2">BM1</strain>
    </source>
</reference>
<dbReference type="SUPFAM" id="SSF48452">
    <property type="entry name" value="TPR-like"/>
    <property type="match status" value="1"/>
</dbReference>
<evidence type="ECO:0000313" key="1">
    <source>
        <dbReference type="EMBL" id="OPE53112.1"/>
    </source>
</evidence>
<protein>
    <recommendedName>
        <fullName evidence="3">Tetratricopeptide repeat protein</fullName>
    </recommendedName>
</protein>
<name>A0A1T3WFF5_9MYCO</name>
<dbReference type="PANTHER" id="PTHR45588:SF1">
    <property type="entry name" value="WW DOMAIN-CONTAINING PROTEIN"/>
    <property type="match status" value="1"/>
</dbReference>
<dbReference type="InterPro" id="IPR011990">
    <property type="entry name" value="TPR-like_helical_dom_sf"/>
</dbReference>
<comment type="caution">
    <text evidence="1">The sequence shown here is derived from an EMBL/GenBank/DDBJ whole genome shotgun (WGS) entry which is preliminary data.</text>
</comment>
<gene>
    <name evidence="1" type="ORF">BV510_17315</name>
</gene>
<proteinExistence type="predicted"/>
<organism evidence="1 2">
    <name type="scientific">Mycolicibacterium diernhoferi</name>
    <dbReference type="NCBI Taxonomy" id="1801"/>
    <lineage>
        <taxon>Bacteria</taxon>
        <taxon>Bacillati</taxon>
        <taxon>Actinomycetota</taxon>
        <taxon>Actinomycetes</taxon>
        <taxon>Mycobacteriales</taxon>
        <taxon>Mycobacteriaceae</taxon>
        <taxon>Mycolicibacterium</taxon>
    </lineage>
</organism>
<evidence type="ECO:0000313" key="2">
    <source>
        <dbReference type="Proteomes" id="UP000191039"/>
    </source>
</evidence>
<dbReference type="Gene3D" id="1.25.40.10">
    <property type="entry name" value="Tetratricopeptide repeat domain"/>
    <property type="match status" value="1"/>
</dbReference>
<evidence type="ECO:0008006" key="3">
    <source>
        <dbReference type="Google" id="ProtNLM"/>
    </source>
</evidence>
<dbReference type="PANTHER" id="PTHR45588">
    <property type="entry name" value="TPR DOMAIN-CONTAINING PROTEIN"/>
    <property type="match status" value="1"/>
</dbReference>
<dbReference type="EMBL" id="MIJD01000186">
    <property type="protein sequence ID" value="OPE53112.1"/>
    <property type="molecule type" value="Genomic_DNA"/>
</dbReference>